<gene>
    <name evidence="1" type="ORF">PY649_21940</name>
</gene>
<comment type="caution">
    <text evidence="1">The sequence shown here is derived from an EMBL/GenBank/DDBJ whole genome shotgun (WGS) entry which is preliminary data.</text>
</comment>
<sequence length="212" mass="22054">MPRNGSGVYALPPGSTFTPNTLIQSSVVNGINNDLTTDANTPRPIVAGGTGAPDVVTARTNLGVPWELIAANNFSAVATVDITNLSAYRRLRLTGTITPAVASAIGIQTSTNNGSSYDSGATDYLCQALNVSNSTVTAARFTTMVNGEIVEMTDDEIAALQAVQAVSSAPVIPEIVSARQFKLQLLAQGLLDQAMGFTSQQIDDFFTAAAKL</sequence>
<name>A0ABT7JZ28_9HYPH</name>
<evidence type="ECO:0000313" key="1">
    <source>
        <dbReference type="EMBL" id="MDL2401575.1"/>
    </source>
</evidence>
<keyword evidence="2" id="KW-1185">Reference proteome</keyword>
<dbReference type="RefSeq" id="WP_285870806.1">
    <property type="nucleotide sequence ID" value="NZ_JARFYM010000020.1"/>
</dbReference>
<protein>
    <recommendedName>
        <fullName evidence="3">Tail fiber domain-containing protein</fullName>
    </recommendedName>
</protein>
<evidence type="ECO:0000313" key="2">
    <source>
        <dbReference type="Proteomes" id="UP001172645"/>
    </source>
</evidence>
<dbReference type="EMBL" id="JARFYM010000020">
    <property type="protein sequence ID" value="MDL2401575.1"/>
    <property type="molecule type" value="Genomic_DNA"/>
</dbReference>
<accession>A0ABT7JZ28</accession>
<reference evidence="1" key="1">
    <citation type="submission" date="2023-06" db="EMBL/GenBank/DDBJ databases">
        <title>Phylogenetic Diversity of Rhizobium strains.</title>
        <authorList>
            <person name="Moura F.T."/>
            <person name="Helene L.C.F."/>
            <person name="Hungria M."/>
        </authorList>
    </citation>
    <scope>NUCLEOTIDE SEQUENCE</scope>
    <source>
        <strain evidence="1">CCGE526</strain>
    </source>
</reference>
<dbReference type="Proteomes" id="UP001172645">
    <property type="component" value="Unassembled WGS sequence"/>
</dbReference>
<evidence type="ECO:0008006" key="3">
    <source>
        <dbReference type="Google" id="ProtNLM"/>
    </source>
</evidence>
<proteinExistence type="predicted"/>
<organism evidence="1 2">
    <name type="scientific">Rhizobium mayense</name>
    <dbReference type="NCBI Taxonomy" id="1312184"/>
    <lineage>
        <taxon>Bacteria</taxon>
        <taxon>Pseudomonadati</taxon>
        <taxon>Pseudomonadota</taxon>
        <taxon>Alphaproteobacteria</taxon>
        <taxon>Hyphomicrobiales</taxon>
        <taxon>Rhizobiaceae</taxon>
        <taxon>Rhizobium/Agrobacterium group</taxon>
        <taxon>Rhizobium</taxon>
    </lineage>
</organism>